<dbReference type="EMBL" id="MTYJ01000029">
    <property type="protein sequence ID" value="OQV20603.1"/>
    <property type="molecule type" value="Genomic_DNA"/>
</dbReference>
<evidence type="ECO:0000313" key="1">
    <source>
        <dbReference type="EMBL" id="OQV20603.1"/>
    </source>
</evidence>
<gene>
    <name evidence="1" type="ORF">BV898_05423</name>
</gene>
<reference evidence="2" key="1">
    <citation type="submission" date="2017-01" db="EMBL/GenBank/DDBJ databases">
        <title>Comparative genomics of anhydrobiosis in the tardigrade Hypsibius dujardini.</title>
        <authorList>
            <person name="Yoshida Y."/>
            <person name="Koutsovoulos G."/>
            <person name="Laetsch D."/>
            <person name="Stevens L."/>
            <person name="Kumar S."/>
            <person name="Horikawa D."/>
            <person name="Ishino K."/>
            <person name="Komine S."/>
            <person name="Tomita M."/>
            <person name="Blaxter M."/>
            <person name="Arakawa K."/>
        </authorList>
    </citation>
    <scope>NUCLEOTIDE SEQUENCE [LARGE SCALE GENOMIC DNA]</scope>
    <source>
        <strain evidence="2">Z151</strain>
    </source>
</reference>
<keyword evidence="2" id="KW-1185">Reference proteome</keyword>
<accession>A0A1W0WZH6</accession>
<dbReference type="AlphaFoldDB" id="A0A1W0WZH6"/>
<comment type="caution">
    <text evidence="1">The sequence shown here is derived from an EMBL/GenBank/DDBJ whole genome shotgun (WGS) entry which is preliminary data.</text>
</comment>
<dbReference type="Proteomes" id="UP000192578">
    <property type="component" value="Unassembled WGS sequence"/>
</dbReference>
<protein>
    <recommendedName>
        <fullName evidence="3">Endonuclease/exonuclease/phosphatase domain-containing protein</fullName>
    </recommendedName>
</protein>
<dbReference type="OrthoDB" id="6781885at2759"/>
<name>A0A1W0WZH6_HYPEX</name>
<proteinExistence type="predicted"/>
<evidence type="ECO:0000313" key="2">
    <source>
        <dbReference type="Proteomes" id="UP000192578"/>
    </source>
</evidence>
<dbReference type="Gene3D" id="3.60.10.10">
    <property type="entry name" value="Endonuclease/exonuclease/phosphatase"/>
    <property type="match status" value="1"/>
</dbReference>
<sequence length="217" mass="23947">MVALNTLIEYRKDRSEALSSGRKKGGGILLYVPDHVTSRELITRNIDGAESLWIICNFDGRLLLVGALYILLWATAGQTKELFAHIEDVLDQFPTHDHVLIGDLNIDLTPGLTSPYAAMINDLCSKYNMEDKVTGPTRITGISATKIDVMLCGPPASHIRSPATPLSDSDHHLCSTAATYHSTTPKHHVVSFRLWKHSSDEDFFCTCCSSHQGIRSI</sequence>
<organism evidence="1 2">
    <name type="scientific">Hypsibius exemplaris</name>
    <name type="common">Freshwater tardigrade</name>
    <dbReference type="NCBI Taxonomy" id="2072580"/>
    <lineage>
        <taxon>Eukaryota</taxon>
        <taxon>Metazoa</taxon>
        <taxon>Ecdysozoa</taxon>
        <taxon>Tardigrada</taxon>
        <taxon>Eutardigrada</taxon>
        <taxon>Parachela</taxon>
        <taxon>Hypsibioidea</taxon>
        <taxon>Hypsibiidae</taxon>
        <taxon>Hypsibius</taxon>
    </lineage>
</organism>
<dbReference type="InterPro" id="IPR036691">
    <property type="entry name" value="Endo/exonu/phosph_ase_sf"/>
</dbReference>
<evidence type="ECO:0008006" key="3">
    <source>
        <dbReference type="Google" id="ProtNLM"/>
    </source>
</evidence>
<dbReference type="SUPFAM" id="SSF56219">
    <property type="entry name" value="DNase I-like"/>
    <property type="match status" value="1"/>
</dbReference>